<reference evidence="1 2" key="1">
    <citation type="submission" date="2023-03" db="EMBL/GenBank/DDBJ databases">
        <title>High recombination rates correlate with genetic variation in Cardiocondyla obscurior ants.</title>
        <authorList>
            <person name="Errbii M."/>
        </authorList>
    </citation>
    <scope>NUCLEOTIDE SEQUENCE [LARGE SCALE GENOMIC DNA]</scope>
    <source>
        <strain evidence="1">Alpha-2009</strain>
        <tissue evidence="1">Whole body</tissue>
    </source>
</reference>
<evidence type="ECO:0000313" key="1">
    <source>
        <dbReference type="EMBL" id="KAL0119607.1"/>
    </source>
</evidence>
<dbReference type="AlphaFoldDB" id="A0AAW2G0H0"/>
<comment type="caution">
    <text evidence="1">The sequence shown here is derived from an EMBL/GenBank/DDBJ whole genome shotgun (WGS) entry which is preliminary data.</text>
</comment>
<evidence type="ECO:0000313" key="2">
    <source>
        <dbReference type="Proteomes" id="UP001430953"/>
    </source>
</evidence>
<dbReference type="EMBL" id="JADYXP020000007">
    <property type="protein sequence ID" value="KAL0119607.1"/>
    <property type="molecule type" value="Genomic_DNA"/>
</dbReference>
<gene>
    <name evidence="1" type="ORF">PUN28_007801</name>
</gene>
<accession>A0AAW2G0H0</accession>
<proteinExistence type="predicted"/>
<protein>
    <submittedName>
        <fullName evidence="1">Uncharacterized protein</fullName>
    </submittedName>
</protein>
<keyword evidence="2" id="KW-1185">Reference proteome</keyword>
<name>A0AAW2G0H0_9HYME</name>
<sequence>MFPCVSTSRLLPRRFQRYPWRRAIKFVKAEHSHVLRRESIETRTSVRPRSWEEISGLRQRRSDTRHISITYGVTRAKTEKGKAGFRL</sequence>
<organism evidence="1 2">
    <name type="scientific">Cardiocondyla obscurior</name>
    <dbReference type="NCBI Taxonomy" id="286306"/>
    <lineage>
        <taxon>Eukaryota</taxon>
        <taxon>Metazoa</taxon>
        <taxon>Ecdysozoa</taxon>
        <taxon>Arthropoda</taxon>
        <taxon>Hexapoda</taxon>
        <taxon>Insecta</taxon>
        <taxon>Pterygota</taxon>
        <taxon>Neoptera</taxon>
        <taxon>Endopterygota</taxon>
        <taxon>Hymenoptera</taxon>
        <taxon>Apocrita</taxon>
        <taxon>Aculeata</taxon>
        <taxon>Formicoidea</taxon>
        <taxon>Formicidae</taxon>
        <taxon>Myrmicinae</taxon>
        <taxon>Cardiocondyla</taxon>
    </lineage>
</organism>
<dbReference type="Proteomes" id="UP001430953">
    <property type="component" value="Unassembled WGS sequence"/>
</dbReference>